<sequence length="61" mass="6605">EKTGVFVQASTLGSLEALLDFLQQNGIPVSGFAVGPVYKQSVLHASIMHDRKRSDYAVILT</sequence>
<dbReference type="Proteomes" id="UP000265618">
    <property type="component" value="Unassembled WGS sequence"/>
</dbReference>
<evidence type="ECO:0000313" key="4">
    <source>
        <dbReference type="Proteomes" id="UP000265618"/>
    </source>
</evidence>
<keyword evidence="2" id="KW-0342">GTP-binding</keyword>
<dbReference type="AlphaFoldDB" id="A0A9K3GSE1"/>
<protein>
    <submittedName>
        <fullName evidence="3">Uncharacterized protein</fullName>
    </submittedName>
</protein>
<evidence type="ECO:0000313" key="3">
    <source>
        <dbReference type="EMBL" id="GIQ93075.1"/>
    </source>
</evidence>
<dbReference type="InterPro" id="IPR015760">
    <property type="entry name" value="TIF_IF2"/>
</dbReference>
<accession>A0A9K3GSE1</accession>
<feature type="non-terminal residue" evidence="3">
    <location>
        <position position="61"/>
    </location>
</feature>
<keyword evidence="4" id="KW-1185">Reference proteome</keyword>
<dbReference type="Gene3D" id="3.40.50.10050">
    <property type="entry name" value="Translation initiation factor IF- 2, domain 3"/>
    <property type="match status" value="1"/>
</dbReference>
<proteinExistence type="predicted"/>
<comment type="caution">
    <text evidence="3">The sequence shown here is derived from an EMBL/GenBank/DDBJ whole genome shotgun (WGS) entry which is preliminary data.</text>
</comment>
<keyword evidence="1" id="KW-0547">Nucleotide-binding</keyword>
<dbReference type="GO" id="GO:0005525">
    <property type="term" value="F:GTP binding"/>
    <property type="evidence" value="ECO:0007669"/>
    <property type="project" value="UniProtKB-KW"/>
</dbReference>
<dbReference type="PANTHER" id="PTHR43381">
    <property type="entry name" value="TRANSLATION INITIATION FACTOR IF-2-RELATED"/>
    <property type="match status" value="1"/>
</dbReference>
<dbReference type="GO" id="GO:0003743">
    <property type="term" value="F:translation initiation factor activity"/>
    <property type="evidence" value="ECO:0007669"/>
    <property type="project" value="TreeGrafter"/>
</dbReference>
<reference evidence="3 4" key="1">
    <citation type="journal article" date="2018" name="PLoS ONE">
        <title>The draft genome of Kipferlia bialata reveals reductive genome evolution in fornicate parasites.</title>
        <authorList>
            <person name="Tanifuji G."/>
            <person name="Takabayashi S."/>
            <person name="Kume K."/>
            <person name="Takagi M."/>
            <person name="Nakayama T."/>
            <person name="Kamikawa R."/>
            <person name="Inagaki Y."/>
            <person name="Hashimoto T."/>
        </authorList>
    </citation>
    <scope>NUCLEOTIDE SEQUENCE [LARGE SCALE GENOMIC DNA]</scope>
    <source>
        <strain evidence="3">NY0173</strain>
    </source>
</reference>
<evidence type="ECO:0000256" key="2">
    <source>
        <dbReference type="ARBA" id="ARBA00023134"/>
    </source>
</evidence>
<dbReference type="GO" id="GO:0005739">
    <property type="term" value="C:mitochondrion"/>
    <property type="evidence" value="ECO:0007669"/>
    <property type="project" value="TreeGrafter"/>
</dbReference>
<dbReference type="EMBL" id="BDIP01011380">
    <property type="protein sequence ID" value="GIQ93075.1"/>
    <property type="molecule type" value="Genomic_DNA"/>
</dbReference>
<dbReference type="SUPFAM" id="SSF52156">
    <property type="entry name" value="Initiation factor IF2/eIF5b, domain 3"/>
    <property type="match status" value="1"/>
</dbReference>
<dbReference type="OrthoDB" id="4928at2759"/>
<dbReference type="PANTHER" id="PTHR43381:SF4">
    <property type="entry name" value="EUKARYOTIC TRANSLATION INITIATION FACTOR 5B"/>
    <property type="match status" value="1"/>
</dbReference>
<feature type="non-terminal residue" evidence="3">
    <location>
        <position position="1"/>
    </location>
</feature>
<organism evidence="3 4">
    <name type="scientific">Kipferlia bialata</name>
    <dbReference type="NCBI Taxonomy" id="797122"/>
    <lineage>
        <taxon>Eukaryota</taxon>
        <taxon>Metamonada</taxon>
        <taxon>Carpediemonas-like organisms</taxon>
        <taxon>Kipferlia</taxon>
    </lineage>
</organism>
<name>A0A9K3GSE1_9EUKA</name>
<dbReference type="InterPro" id="IPR036925">
    <property type="entry name" value="TIF_IF2_dom3_sf"/>
</dbReference>
<evidence type="ECO:0000256" key="1">
    <source>
        <dbReference type="ARBA" id="ARBA00022741"/>
    </source>
</evidence>
<gene>
    <name evidence="3" type="ORF">KIPB_017276</name>
</gene>